<accession>A0A495J1I2</accession>
<dbReference type="CDD" id="cd00075">
    <property type="entry name" value="HATPase"/>
    <property type="match status" value="1"/>
</dbReference>
<evidence type="ECO:0000256" key="4">
    <source>
        <dbReference type="ARBA" id="ARBA00022679"/>
    </source>
</evidence>
<name>A0A495J1I2_9SPHI</name>
<comment type="caution">
    <text evidence="9">The sequence shown here is derived from an EMBL/GenBank/DDBJ whole genome shotgun (WGS) entry which is preliminary data.</text>
</comment>
<dbReference type="SMART" id="SM00388">
    <property type="entry name" value="HisKA"/>
    <property type="match status" value="1"/>
</dbReference>
<dbReference type="InterPro" id="IPR004358">
    <property type="entry name" value="Sig_transdc_His_kin-like_C"/>
</dbReference>
<evidence type="ECO:0000256" key="1">
    <source>
        <dbReference type="ARBA" id="ARBA00000085"/>
    </source>
</evidence>
<dbReference type="SMART" id="SM00387">
    <property type="entry name" value="HATPase_c"/>
    <property type="match status" value="1"/>
</dbReference>
<keyword evidence="7" id="KW-0472">Membrane</keyword>
<proteinExistence type="predicted"/>
<feature type="transmembrane region" description="Helical" evidence="7">
    <location>
        <begin position="7"/>
        <end position="27"/>
    </location>
</feature>
<dbReference type="PANTHER" id="PTHR45453:SF1">
    <property type="entry name" value="PHOSPHATE REGULON SENSOR PROTEIN PHOR"/>
    <property type="match status" value="1"/>
</dbReference>
<dbReference type="EMBL" id="RBKU01000001">
    <property type="protein sequence ID" value="RKR82840.1"/>
    <property type="molecule type" value="Genomic_DNA"/>
</dbReference>
<dbReference type="RefSeq" id="WP_121198400.1">
    <property type="nucleotide sequence ID" value="NZ_RBKU01000001.1"/>
</dbReference>
<reference evidence="9 10" key="1">
    <citation type="submission" date="2018-10" db="EMBL/GenBank/DDBJ databases">
        <title>Genomic Encyclopedia of Archaeal and Bacterial Type Strains, Phase II (KMG-II): from individual species to whole genera.</title>
        <authorList>
            <person name="Goeker M."/>
        </authorList>
    </citation>
    <scope>NUCLEOTIDE SEQUENCE [LARGE SCALE GENOMIC DNA]</scope>
    <source>
        <strain evidence="9 10">DSM 18602</strain>
    </source>
</reference>
<evidence type="ECO:0000256" key="5">
    <source>
        <dbReference type="ARBA" id="ARBA00022777"/>
    </source>
</evidence>
<gene>
    <name evidence="9" type="ORF">BDD43_3030</name>
</gene>
<evidence type="ECO:0000313" key="10">
    <source>
        <dbReference type="Proteomes" id="UP000268007"/>
    </source>
</evidence>
<protein>
    <recommendedName>
        <fullName evidence="2">histidine kinase</fullName>
        <ecNumber evidence="2">2.7.13.3</ecNumber>
    </recommendedName>
</protein>
<dbReference type="Pfam" id="PF00512">
    <property type="entry name" value="HisKA"/>
    <property type="match status" value="1"/>
</dbReference>
<organism evidence="9 10">
    <name type="scientific">Mucilaginibacter gracilis</name>
    <dbReference type="NCBI Taxonomy" id="423350"/>
    <lineage>
        <taxon>Bacteria</taxon>
        <taxon>Pseudomonadati</taxon>
        <taxon>Bacteroidota</taxon>
        <taxon>Sphingobacteriia</taxon>
        <taxon>Sphingobacteriales</taxon>
        <taxon>Sphingobacteriaceae</taxon>
        <taxon>Mucilaginibacter</taxon>
    </lineage>
</organism>
<dbReference type="InterPro" id="IPR050351">
    <property type="entry name" value="BphY/WalK/GraS-like"/>
</dbReference>
<dbReference type="GO" id="GO:0016036">
    <property type="term" value="P:cellular response to phosphate starvation"/>
    <property type="evidence" value="ECO:0007669"/>
    <property type="project" value="TreeGrafter"/>
</dbReference>
<comment type="catalytic activity">
    <reaction evidence="1">
        <text>ATP + protein L-histidine = ADP + protein N-phospho-L-histidine.</text>
        <dbReference type="EC" id="2.7.13.3"/>
    </reaction>
</comment>
<dbReference type="Gene3D" id="3.30.565.10">
    <property type="entry name" value="Histidine kinase-like ATPase, C-terminal domain"/>
    <property type="match status" value="1"/>
</dbReference>
<keyword evidence="7" id="KW-0812">Transmembrane</keyword>
<dbReference type="EC" id="2.7.13.3" evidence="2"/>
<evidence type="ECO:0000256" key="3">
    <source>
        <dbReference type="ARBA" id="ARBA00022553"/>
    </source>
</evidence>
<dbReference type="SUPFAM" id="SSF47384">
    <property type="entry name" value="Homodimeric domain of signal transducing histidine kinase"/>
    <property type="match status" value="1"/>
</dbReference>
<sequence length="499" mass="57540">MKKNTGYLLSLCIAAVTGVLVLQLYWIRSYYEVNKATFEKEVNLAMEDAVKKEFDIRCDSIEQHVYKMLLDTNEIALTWRYDQKHKAPMFTVSNKHDLKQSNSFRTDSLLQVPTSATDLVFKQKLARHFARQIRNDDLMGHFVLFYTQNLGKFITDETNKYDFDTTRLRPVLKQLLADRDIHMPFTFYLRIKDSTVNKSHLSPSLTAKYPVISKAFITYKKSKTDHYVRALFEAPSPYIWSHMGLLFAGSVFLIGGVAFSMFYLLRSLFQEKKISAIKNDFISNITHEFKTPIATVSAAVEALTSFDVLDDREKTQRYLHHSKNELNRLATLVDKVLNISLYENQQFDIRPEELNVDEMINAILNESSLVVTKPVKFNYMNNSGVATIFADKVYFQHTISNVIDNSIKYSDKQAEITVDCKLRPGHFVIAVKDKGAGISTEHLPYIFEKFYRVPSKQHHIKGHGLGLSYVKSIIEKHHGWCKMESEFGKGSTLYLAWPL</sequence>
<feature type="domain" description="Histidine kinase" evidence="8">
    <location>
        <begin position="284"/>
        <end position="499"/>
    </location>
</feature>
<evidence type="ECO:0000256" key="2">
    <source>
        <dbReference type="ARBA" id="ARBA00012438"/>
    </source>
</evidence>
<dbReference type="GO" id="GO:0000155">
    <property type="term" value="F:phosphorelay sensor kinase activity"/>
    <property type="evidence" value="ECO:0007669"/>
    <property type="project" value="InterPro"/>
</dbReference>
<dbReference type="InterPro" id="IPR003661">
    <property type="entry name" value="HisK_dim/P_dom"/>
</dbReference>
<dbReference type="InterPro" id="IPR036890">
    <property type="entry name" value="HATPase_C_sf"/>
</dbReference>
<evidence type="ECO:0000256" key="7">
    <source>
        <dbReference type="SAM" id="Phobius"/>
    </source>
</evidence>
<dbReference type="GO" id="GO:0004721">
    <property type="term" value="F:phosphoprotein phosphatase activity"/>
    <property type="evidence" value="ECO:0007669"/>
    <property type="project" value="TreeGrafter"/>
</dbReference>
<evidence type="ECO:0000256" key="6">
    <source>
        <dbReference type="ARBA" id="ARBA00023012"/>
    </source>
</evidence>
<dbReference type="SUPFAM" id="SSF55874">
    <property type="entry name" value="ATPase domain of HSP90 chaperone/DNA topoisomerase II/histidine kinase"/>
    <property type="match status" value="1"/>
</dbReference>
<keyword evidence="7" id="KW-1133">Transmembrane helix</keyword>
<keyword evidence="10" id="KW-1185">Reference proteome</keyword>
<keyword evidence="5" id="KW-0418">Kinase</keyword>
<evidence type="ECO:0000313" key="9">
    <source>
        <dbReference type="EMBL" id="RKR82840.1"/>
    </source>
</evidence>
<dbReference type="GO" id="GO:0005886">
    <property type="term" value="C:plasma membrane"/>
    <property type="evidence" value="ECO:0007669"/>
    <property type="project" value="TreeGrafter"/>
</dbReference>
<dbReference type="Gene3D" id="1.10.287.130">
    <property type="match status" value="1"/>
</dbReference>
<dbReference type="Pfam" id="PF02518">
    <property type="entry name" value="HATPase_c"/>
    <property type="match status" value="1"/>
</dbReference>
<dbReference type="InterPro" id="IPR003594">
    <property type="entry name" value="HATPase_dom"/>
</dbReference>
<dbReference type="OrthoDB" id="921707at2"/>
<dbReference type="CDD" id="cd00082">
    <property type="entry name" value="HisKA"/>
    <property type="match status" value="1"/>
</dbReference>
<feature type="transmembrane region" description="Helical" evidence="7">
    <location>
        <begin position="239"/>
        <end position="265"/>
    </location>
</feature>
<keyword evidence="6" id="KW-0902">Two-component regulatory system</keyword>
<dbReference type="PROSITE" id="PS50109">
    <property type="entry name" value="HIS_KIN"/>
    <property type="match status" value="1"/>
</dbReference>
<dbReference type="PANTHER" id="PTHR45453">
    <property type="entry name" value="PHOSPHATE REGULON SENSOR PROTEIN PHOR"/>
    <property type="match status" value="1"/>
</dbReference>
<dbReference type="InterPro" id="IPR005467">
    <property type="entry name" value="His_kinase_dom"/>
</dbReference>
<keyword evidence="4" id="KW-0808">Transferase</keyword>
<dbReference type="PRINTS" id="PR00344">
    <property type="entry name" value="BCTRLSENSOR"/>
</dbReference>
<dbReference type="Proteomes" id="UP000268007">
    <property type="component" value="Unassembled WGS sequence"/>
</dbReference>
<evidence type="ECO:0000259" key="8">
    <source>
        <dbReference type="PROSITE" id="PS50109"/>
    </source>
</evidence>
<dbReference type="AlphaFoldDB" id="A0A495J1I2"/>
<dbReference type="InterPro" id="IPR036097">
    <property type="entry name" value="HisK_dim/P_sf"/>
</dbReference>
<keyword evidence="3" id="KW-0597">Phosphoprotein</keyword>